<evidence type="ECO:0000256" key="3">
    <source>
        <dbReference type="SAM" id="Phobius"/>
    </source>
</evidence>
<feature type="transmembrane region" description="Helical" evidence="3">
    <location>
        <begin position="15"/>
        <end position="34"/>
    </location>
</feature>
<keyword evidence="3" id="KW-0812">Transmembrane</keyword>
<dbReference type="EMBL" id="DXHX01000073">
    <property type="protein sequence ID" value="HIV74432.1"/>
    <property type="molecule type" value="Genomic_DNA"/>
</dbReference>
<dbReference type="InterPro" id="IPR007137">
    <property type="entry name" value="DUF348"/>
</dbReference>
<dbReference type="GO" id="GO:0009254">
    <property type="term" value="P:peptidoglycan turnover"/>
    <property type="evidence" value="ECO:0007669"/>
    <property type="project" value="InterPro"/>
</dbReference>
<keyword evidence="1" id="KW-0732">Signal</keyword>
<proteinExistence type="predicted"/>
<evidence type="ECO:0000259" key="4">
    <source>
        <dbReference type="PROSITE" id="PS51109"/>
    </source>
</evidence>
<keyword evidence="3" id="KW-0472">Membrane</keyword>
<dbReference type="PANTHER" id="PTHR39160">
    <property type="entry name" value="CELL WALL-BINDING PROTEIN YOCH"/>
    <property type="match status" value="1"/>
</dbReference>
<dbReference type="Pfam" id="PF03990">
    <property type="entry name" value="DUF348"/>
    <property type="match status" value="3"/>
</dbReference>
<reference evidence="5" key="1">
    <citation type="journal article" date="2021" name="PeerJ">
        <title>Extensive microbial diversity within the chicken gut microbiome revealed by metagenomics and culture.</title>
        <authorList>
            <person name="Gilroy R."/>
            <person name="Ravi A."/>
            <person name="Getino M."/>
            <person name="Pursley I."/>
            <person name="Horton D.L."/>
            <person name="Alikhan N.F."/>
            <person name="Baker D."/>
            <person name="Gharbi K."/>
            <person name="Hall N."/>
            <person name="Watson M."/>
            <person name="Adriaenssens E.M."/>
            <person name="Foster-Nyarko E."/>
            <person name="Jarju S."/>
            <person name="Secka A."/>
            <person name="Antonio M."/>
            <person name="Oren A."/>
            <person name="Chaudhuri R.R."/>
            <person name="La Ragione R."/>
            <person name="Hildebrand F."/>
            <person name="Pallen M.J."/>
        </authorList>
    </citation>
    <scope>NUCLEOTIDE SEQUENCE</scope>
    <source>
        <strain evidence="5">CHK169-2315</strain>
    </source>
</reference>
<sequence>MQNLLNPLRALKTKVGYTILTAVVVALFSVWVFLDEAKAEVVIAADGDVQKVKTSSDTVGELLDDVGIDFGKHDELSHEATTEVVDGMEIVLESANKVTVNIDGEEEEYYSTAETVGEFLEEENIEVKKHDVVSFNDMALLQDGMFIDIDQAFKVTLNNGGDKEDVWATANTVKELLQDEDIKYSKQDKIEPALDKDLKEGMTVTVTKVKTETKEVTEALSFNTDEEKDSELEKGESRTISEGKEGKVERTYEIVYENGEEVDRTLLEENVVQKPKNKKVAIGTKEKVETVSTSNSQEPSGVKELTMEATAYGPDCAGCSGFTATGMDVRSGTQKVIAVDPNVIPLGSRVWVEGYGEAIAADTGGAIKGNIIDVLVPSEAYAADNWGRRTVKVKILD</sequence>
<feature type="region of interest" description="Disordered" evidence="2">
    <location>
        <begin position="222"/>
        <end position="241"/>
    </location>
</feature>
<dbReference type="InterPro" id="IPR011098">
    <property type="entry name" value="G5_dom"/>
</dbReference>
<reference evidence="5" key="2">
    <citation type="submission" date="2021-04" db="EMBL/GenBank/DDBJ databases">
        <authorList>
            <person name="Gilroy R."/>
        </authorList>
    </citation>
    <scope>NUCLEOTIDE SEQUENCE</scope>
    <source>
        <strain evidence="5">CHK169-2315</strain>
    </source>
</reference>
<protein>
    <submittedName>
        <fullName evidence="5">DUF348 domain-containing protein</fullName>
    </submittedName>
</protein>
<dbReference type="CDD" id="cd22786">
    <property type="entry name" value="DPBB_YuiC-like"/>
    <property type="match status" value="1"/>
</dbReference>
<dbReference type="SUPFAM" id="SSF50685">
    <property type="entry name" value="Barwin-like endoglucanases"/>
    <property type="match status" value="1"/>
</dbReference>
<dbReference type="Pfam" id="PF07501">
    <property type="entry name" value="G5"/>
    <property type="match status" value="1"/>
</dbReference>
<dbReference type="PROSITE" id="PS51109">
    <property type="entry name" value="G5"/>
    <property type="match status" value="1"/>
</dbReference>
<dbReference type="GO" id="GO:0004553">
    <property type="term" value="F:hydrolase activity, hydrolyzing O-glycosyl compounds"/>
    <property type="evidence" value="ECO:0007669"/>
    <property type="project" value="InterPro"/>
</dbReference>
<evidence type="ECO:0000256" key="2">
    <source>
        <dbReference type="SAM" id="MobiDB-lite"/>
    </source>
</evidence>
<dbReference type="GO" id="GO:0019867">
    <property type="term" value="C:outer membrane"/>
    <property type="evidence" value="ECO:0007669"/>
    <property type="project" value="InterPro"/>
</dbReference>
<evidence type="ECO:0000256" key="1">
    <source>
        <dbReference type="ARBA" id="ARBA00022729"/>
    </source>
</evidence>
<accession>A0A9D1PM11</accession>
<organism evidence="5 6">
    <name type="scientific">Candidatus Pseudogracilibacillus intestinigallinarum</name>
    <dbReference type="NCBI Taxonomy" id="2838742"/>
    <lineage>
        <taxon>Bacteria</taxon>
        <taxon>Bacillati</taxon>
        <taxon>Bacillota</taxon>
        <taxon>Bacilli</taxon>
        <taxon>Bacillales</taxon>
        <taxon>Bacillaceae</taxon>
        <taxon>Pseudogracilibacillus</taxon>
    </lineage>
</organism>
<evidence type="ECO:0000313" key="6">
    <source>
        <dbReference type="Proteomes" id="UP000823937"/>
    </source>
</evidence>
<dbReference type="PANTHER" id="PTHR39160:SF4">
    <property type="entry name" value="RESUSCITATION-PROMOTING FACTOR RPFB"/>
    <property type="match status" value="1"/>
</dbReference>
<dbReference type="AlphaFoldDB" id="A0A9D1PM11"/>
<name>A0A9D1PM11_9BACI</name>
<gene>
    <name evidence="5" type="ORF">H9895_05040</name>
</gene>
<dbReference type="Gene3D" id="2.20.230.10">
    <property type="entry name" value="Resuscitation-promoting factor rpfb"/>
    <property type="match status" value="1"/>
</dbReference>
<dbReference type="Pfam" id="PF06725">
    <property type="entry name" value="3D"/>
    <property type="match status" value="1"/>
</dbReference>
<dbReference type="SMART" id="SM01208">
    <property type="entry name" value="G5"/>
    <property type="match status" value="1"/>
</dbReference>
<dbReference type="InterPro" id="IPR010611">
    <property type="entry name" value="3D_dom"/>
</dbReference>
<dbReference type="InterPro" id="IPR051933">
    <property type="entry name" value="Resuscitation_pf_RpfB"/>
</dbReference>
<comment type="caution">
    <text evidence="5">The sequence shown here is derived from an EMBL/GenBank/DDBJ whole genome shotgun (WGS) entry which is preliminary data.</text>
</comment>
<feature type="domain" description="G5" evidence="4">
    <location>
        <begin position="206"/>
        <end position="286"/>
    </location>
</feature>
<feature type="compositionally biased region" description="Basic and acidic residues" evidence="2">
    <location>
        <begin position="231"/>
        <end position="241"/>
    </location>
</feature>
<keyword evidence="3" id="KW-1133">Transmembrane helix</keyword>
<dbReference type="Gene3D" id="2.40.40.10">
    <property type="entry name" value="RlpA-like domain"/>
    <property type="match status" value="1"/>
</dbReference>
<dbReference type="InterPro" id="IPR036908">
    <property type="entry name" value="RlpA-like_sf"/>
</dbReference>
<evidence type="ECO:0000313" key="5">
    <source>
        <dbReference type="EMBL" id="HIV74432.1"/>
    </source>
</evidence>
<dbReference type="Proteomes" id="UP000823937">
    <property type="component" value="Unassembled WGS sequence"/>
</dbReference>